<name>A0ACC5YAV0_9TELE</name>
<dbReference type="Proteomes" id="UP000830395">
    <property type="component" value="Chromosome 5"/>
</dbReference>
<evidence type="ECO:0000313" key="2">
    <source>
        <dbReference type="Proteomes" id="UP000830395"/>
    </source>
</evidence>
<proteinExistence type="predicted"/>
<keyword evidence="2" id="KW-1185">Reference proteome</keyword>
<protein>
    <submittedName>
        <fullName evidence="1">Uncharacterized protein</fullName>
    </submittedName>
</protein>
<accession>A0ACC5YAV0</accession>
<comment type="caution">
    <text evidence="1">The sequence shown here is derived from an EMBL/GenBank/DDBJ whole genome shotgun (WGS) entry which is preliminary data.</text>
</comment>
<gene>
    <name evidence="1" type="ORF">PDJAM_G00207050</name>
</gene>
<evidence type="ECO:0000313" key="1">
    <source>
        <dbReference type="EMBL" id="MCJ8732106.1"/>
    </source>
</evidence>
<reference evidence="1" key="1">
    <citation type="submission" date="2020-02" db="EMBL/GenBank/DDBJ databases">
        <title>Genome sequencing of the panga catfish, Pangasius djambal.</title>
        <authorList>
            <person name="Wen M."/>
            <person name="Zahm M."/>
            <person name="Roques C."/>
            <person name="Cabau C."/>
            <person name="Klopp C."/>
            <person name="Donnadieu C."/>
            <person name="Jouanno E."/>
            <person name="Avarre J.-C."/>
            <person name="Campet M."/>
            <person name="Ha T."/>
            <person name="Dugue R."/>
            <person name="Lampietro C."/>
            <person name="Louis A."/>
            <person name="Herpin A."/>
            <person name="Echchiki A."/>
            <person name="Berthelot C."/>
            <person name="Parey E."/>
            <person name="Roest-Crollius H."/>
            <person name="Braasch I."/>
            <person name="Postlethwait J.H."/>
            <person name="Bobe J."/>
            <person name="Montfort J."/>
            <person name="Bouchez O."/>
            <person name="Begum T."/>
            <person name="Schartl M."/>
            <person name="Gustiano R."/>
            <person name="Guiguen Y."/>
        </authorList>
    </citation>
    <scope>NUCLEOTIDE SEQUENCE</scope>
    <source>
        <strain evidence="1">Pdj_M5554</strain>
    </source>
</reference>
<organism evidence="1 2">
    <name type="scientific">Pangasius djambal</name>
    <dbReference type="NCBI Taxonomy" id="1691987"/>
    <lineage>
        <taxon>Eukaryota</taxon>
        <taxon>Metazoa</taxon>
        <taxon>Chordata</taxon>
        <taxon>Craniata</taxon>
        <taxon>Vertebrata</taxon>
        <taxon>Euteleostomi</taxon>
        <taxon>Actinopterygii</taxon>
        <taxon>Neopterygii</taxon>
        <taxon>Teleostei</taxon>
        <taxon>Ostariophysi</taxon>
        <taxon>Siluriformes</taxon>
        <taxon>Pangasiidae</taxon>
        <taxon>Pangasius</taxon>
    </lineage>
</organism>
<dbReference type="EMBL" id="CM040979">
    <property type="protein sequence ID" value="MCJ8732106.1"/>
    <property type="molecule type" value="Genomic_DNA"/>
</dbReference>
<sequence>MKTETSGGGTSDSEVSPVDQQNGGVHMELRPHCVKKEETLELNIYNHGDDADNTPEVISIKEEDPDSKDYLCKTSGHSGAQ</sequence>